<dbReference type="NCBIfam" id="TIGR00544">
    <property type="entry name" value="lgt"/>
    <property type="match status" value="1"/>
</dbReference>
<dbReference type="HAMAP" id="MF_01147">
    <property type="entry name" value="Lgt"/>
    <property type="match status" value="1"/>
</dbReference>
<comment type="similarity">
    <text evidence="1 7">Belongs to the Lgt family.</text>
</comment>
<evidence type="ECO:0000256" key="3">
    <source>
        <dbReference type="ARBA" id="ARBA00022679"/>
    </source>
</evidence>
<gene>
    <name evidence="7 8" type="primary">lgt</name>
    <name evidence="8" type="ORF">ACFPJ6_14915</name>
</gene>
<keyword evidence="2 7" id="KW-1003">Cell membrane</keyword>
<organism evidence="8 9">
    <name type="scientific">Aquipuribacter nitratireducens</name>
    <dbReference type="NCBI Taxonomy" id="650104"/>
    <lineage>
        <taxon>Bacteria</taxon>
        <taxon>Bacillati</taxon>
        <taxon>Actinomycetota</taxon>
        <taxon>Actinomycetes</taxon>
        <taxon>Micrococcales</taxon>
        <taxon>Intrasporangiaceae</taxon>
        <taxon>Aquipuribacter</taxon>
    </lineage>
</organism>
<evidence type="ECO:0000313" key="8">
    <source>
        <dbReference type="EMBL" id="MFC5382061.1"/>
    </source>
</evidence>
<dbReference type="PROSITE" id="PS01311">
    <property type="entry name" value="LGT"/>
    <property type="match status" value="1"/>
</dbReference>
<keyword evidence="9" id="KW-1185">Reference proteome</keyword>
<evidence type="ECO:0000256" key="4">
    <source>
        <dbReference type="ARBA" id="ARBA00022692"/>
    </source>
</evidence>
<proteinExistence type="inferred from homology"/>
<sequence length="294" mass="32015">MTPTDLLALSTGIPSPAQGTWDLWVLPVRAYALLVITGIVVGGYVGERRWTARGGRPGTVVDVLTWAVPAGLVGARLYHVVSRWQDYVGPGQDPWDVLRVWEGGLAIFGGLIGGALGAWFGARRHGVRLPAFADALAPGLAVGQAIGRWGNWFNQELFGTPTSLPWGLRIDPENRPEQFADAETFHPTFLYESLWNLGVAGVVVWADRRFRLGHGRAFALYLALYAFGRFWLEMLRTDVANVVLGLRVNQLTALVVVLAASAYVIISARLRPGREDVVQDLPGPAVQEGRVTSP</sequence>
<dbReference type="Pfam" id="PF01790">
    <property type="entry name" value="LGT"/>
    <property type="match status" value="1"/>
</dbReference>
<keyword evidence="3 7" id="KW-0808">Transferase</keyword>
<accession>A0ABW0GTB5</accession>
<dbReference type="Proteomes" id="UP001596122">
    <property type="component" value="Unassembled WGS sequence"/>
</dbReference>
<evidence type="ECO:0000313" key="9">
    <source>
        <dbReference type="Proteomes" id="UP001596122"/>
    </source>
</evidence>
<dbReference type="PANTHER" id="PTHR30589:SF0">
    <property type="entry name" value="PHOSPHATIDYLGLYCEROL--PROLIPOPROTEIN DIACYLGLYCERYL TRANSFERASE"/>
    <property type="match status" value="1"/>
</dbReference>
<keyword evidence="4 7" id="KW-0812">Transmembrane</keyword>
<evidence type="ECO:0000256" key="7">
    <source>
        <dbReference type="HAMAP-Rule" id="MF_01147"/>
    </source>
</evidence>
<dbReference type="PANTHER" id="PTHR30589">
    <property type="entry name" value="PROLIPOPROTEIN DIACYLGLYCERYL TRANSFERASE"/>
    <property type="match status" value="1"/>
</dbReference>
<evidence type="ECO:0000256" key="1">
    <source>
        <dbReference type="ARBA" id="ARBA00007150"/>
    </source>
</evidence>
<feature type="transmembrane region" description="Helical" evidence="7">
    <location>
        <begin position="244"/>
        <end position="266"/>
    </location>
</feature>
<dbReference type="RefSeq" id="WP_340269850.1">
    <property type="nucleotide sequence ID" value="NZ_JBBEOG010000005.1"/>
</dbReference>
<keyword evidence="5 7" id="KW-1133">Transmembrane helix</keyword>
<comment type="caution">
    <text evidence="8">The sequence shown here is derived from an EMBL/GenBank/DDBJ whole genome shotgun (WGS) entry which is preliminary data.</text>
</comment>
<feature type="transmembrane region" description="Helical" evidence="7">
    <location>
        <begin position="58"/>
        <end position="78"/>
    </location>
</feature>
<evidence type="ECO:0000256" key="2">
    <source>
        <dbReference type="ARBA" id="ARBA00022475"/>
    </source>
</evidence>
<dbReference type="EC" id="2.5.1.145" evidence="7"/>
<feature type="binding site" evidence="7">
    <location>
        <position position="148"/>
    </location>
    <ligand>
        <name>a 1,2-diacyl-sn-glycero-3-phospho-(1'-sn-glycerol)</name>
        <dbReference type="ChEBI" id="CHEBI:64716"/>
    </ligand>
</feature>
<protein>
    <recommendedName>
        <fullName evidence="7">Phosphatidylglycerol--prolipoprotein diacylglyceryl transferase</fullName>
        <ecNumber evidence="7">2.5.1.145</ecNumber>
    </recommendedName>
</protein>
<feature type="transmembrane region" description="Helical" evidence="7">
    <location>
        <begin position="98"/>
        <end position="120"/>
    </location>
</feature>
<reference evidence="9" key="1">
    <citation type="journal article" date="2019" name="Int. J. Syst. Evol. Microbiol.">
        <title>The Global Catalogue of Microorganisms (GCM) 10K type strain sequencing project: providing services to taxonomists for standard genome sequencing and annotation.</title>
        <authorList>
            <consortium name="The Broad Institute Genomics Platform"/>
            <consortium name="The Broad Institute Genome Sequencing Center for Infectious Disease"/>
            <person name="Wu L."/>
            <person name="Ma J."/>
        </authorList>
    </citation>
    <scope>NUCLEOTIDE SEQUENCE [LARGE SCALE GENOMIC DNA]</scope>
    <source>
        <strain evidence="9">CCUG 43114</strain>
    </source>
</reference>
<comment type="subcellular location">
    <subcellularLocation>
        <location evidence="7">Cell membrane</location>
        <topology evidence="7">Multi-pass membrane protein</topology>
    </subcellularLocation>
</comment>
<comment type="pathway">
    <text evidence="7">Protein modification; lipoprotein biosynthesis (diacylglyceryl transfer).</text>
</comment>
<evidence type="ECO:0000256" key="6">
    <source>
        <dbReference type="ARBA" id="ARBA00023136"/>
    </source>
</evidence>
<comment type="function">
    <text evidence="7">Catalyzes the transfer of the diacylglyceryl group from phosphatidylglycerol to the sulfhydryl group of the N-terminal cysteine of a prolipoprotein, the first step in the formation of mature lipoproteins.</text>
</comment>
<dbReference type="EMBL" id="JBHSLD010000014">
    <property type="protein sequence ID" value="MFC5382061.1"/>
    <property type="molecule type" value="Genomic_DNA"/>
</dbReference>
<name>A0ABW0GTB5_9MICO</name>
<dbReference type="GO" id="GO:0008961">
    <property type="term" value="F:phosphatidylglycerol-prolipoprotein diacylglyceryl transferase activity"/>
    <property type="evidence" value="ECO:0007669"/>
    <property type="project" value="UniProtKB-EC"/>
</dbReference>
<comment type="catalytic activity">
    <reaction evidence="7">
        <text>L-cysteinyl-[prolipoprotein] + a 1,2-diacyl-sn-glycero-3-phospho-(1'-sn-glycerol) = an S-1,2-diacyl-sn-glyceryl-L-cysteinyl-[prolipoprotein] + sn-glycerol 1-phosphate + H(+)</text>
        <dbReference type="Rhea" id="RHEA:56712"/>
        <dbReference type="Rhea" id="RHEA-COMP:14679"/>
        <dbReference type="Rhea" id="RHEA-COMP:14680"/>
        <dbReference type="ChEBI" id="CHEBI:15378"/>
        <dbReference type="ChEBI" id="CHEBI:29950"/>
        <dbReference type="ChEBI" id="CHEBI:57685"/>
        <dbReference type="ChEBI" id="CHEBI:64716"/>
        <dbReference type="ChEBI" id="CHEBI:140658"/>
        <dbReference type="EC" id="2.5.1.145"/>
    </reaction>
</comment>
<feature type="transmembrane region" description="Helical" evidence="7">
    <location>
        <begin position="215"/>
        <end position="232"/>
    </location>
</feature>
<feature type="transmembrane region" description="Helical" evidence="7">
    <location>
        <begin position="28"/>
        <end position="46"/>
    </location>
</feature>
<keyword evidence="6 7" id="KW-0472">Membrane</keyword>
<dbReference type="InterPro" id="IPR001640">
    <property type="entry name" value="Lgt"/>
</dbReference>
<evidence type="ECO:0000256" key="5">
    <source>
        <dbReference type="ARBA" id="ARBA00022989"/>
    </source>
</evidence>